<dbReference type="AlphaFoldDB" id="A0AAJ1BG75"/>
<evidence type="ECO:0000313" key="1">
    <source>
        <dbReference type="EMBL" id="MCH4294236.1"/>
    </source>
</evidence>
<dbReference type="EMBL" id="JAKUDL010000002">
    <property type="protein sequence ID" value="MCH4294236.1"/>
    <property type="molecule type" value="Genomic_DNA"/>
</dbReference>
<organism evidence="1 2">
    <name type="scientific">Shewanella zhuhaiensis</name>
    <dbReference type="NCBI Taxonomy" id="2919576"/>
    <lineage>
        <taxon>Bacteria</taxon>
        <taxon>Pseudomonadati</taxon>
        <taxon>Pseudomonadota</taxon>
        <taxon>Gammaproteobacteria</taxon>
        <taxon>Alteromonadales</taxon>
        <taxon>Shewanellaceae</taxon>
        <taxon>Shewanella</taxon>
    </lineage>
</organism>
<dbReference type="RefSeq" id="WP_240590627.1">
    <property type="nucleotide sequence ID" value="NZ_JAKUDL010000002.1"/>
</dbReference>
<dbReference type="Proteomes" id="UP001297581">
    <property type="component" value="Unassembled WGS sequence"/>
</dbReference>
<name>A0AAJ1BG75_9GAMM</name>
<protein>
    <submittedName>
        <fullName evidence="1">Uncharacterized protein</fullName>
    </submittedName>
</protein>
<gene>
    <name evidence="1" type="ORF">MJ923_07945</name>
</gene>
<keyword evidence="2" id="KW-1185">Reference proteome</keyword>
<sequence>MFNQYYRLPELLSVSQSSRIIISLTKDVSDYVLMQAIRAPLLELVVVSTDADGELLLRLQAGFDSAPYDETSVDVSDSAKTHALSRGVGQGVRLYACGARAPARLIERLRRGLLLSFTRLDDELAIYLESDGDFELVRLEADLRLSEDPAVLQNAKSVLAREPEYGAPSVSLALLITELEQARRELHEYLAGADKHPGLAAEALRLEPMLAQRRQWLLRQYASTQERHHLGASANDLGTDIEKLRRLLTCYELLSPPDVNAMVLAIATDE</sequence>
<evidence type="ECO:0000313" key="2">
    <source>
        <dbReference type="Proteomes" id="UP001297581"/>
    </source>
</evidence>
<accession>A0AAJ1BG75</accession>
<reference evidence="1 2" key="1">
    <citation type="submission" date="2022-02" db="EMBL/GenBank/DDBJ databases">
        <title>The genome sequence of Shewanella sp. 3B26.</title>
        <authorList>
            <person name="Du J."/>
        </authorList>
    </citation>
    <scope>NUCLEOTIDE SEQUENCE [LARGE SCALE GENOMIC DNA]</scope>
    <source>
        <strain evidence="1 2">3B26</strain>
    </source>
</reference>
<proteinExistence type="predicted"/>
<comment type="caution">
    <text evidence="1">The sequence shown here is derived from an EMBL/GenBank/DDBJ whole genome shotgun (WGS) entry which is preliminary data.</text>
</comment>